<protein>
    <submittedName>
        <fullName evidence="2">HAF family extracellular repeat protein</fullName>
    </submittedName>
</protein>
<comment type="caution">
    <text evidence="2">The sequence shown here is derived from an EMBL/GenBank/DDBJ whole genome shotgun (WGS) entry which is preliminary data.</text>
</comment>
<sequence>MAVAVVAAAAVSGLSSGSADAGAIPAWRLLELPELPGTTSSAALVVADDGTAFGNVYFGNRPGGGPEALPVKWPPGGGIVELPTVSDTTTTVAGIDENGTVVGQAVDTDGVTRAVLWDRERVVVLPSLGGRFSFVGAANRAGTHVGASADLDGKSRAVRWERPGRITELDSLPGSVSSSASDIDDTGLVTGGADLEPGQSRAVTWDRHGRITVLPDLGGRLNWAETISRSGKILGIADRPDQASCDCHNTVYWNRSGQLTDLGQPFGTKSTVPAGMNAAGVIVATAAFEVPSTVTHVIRWDRHDHPTDLGTLPGGSRSLARAINDHGAIIGQAETAGRAEHAAFWDPAGRVSDLGAIPGADYSAAIGMNDHDVVVGLAQDPQTWAGRAVEWRRW</sequence>
<reference evidence="2 3" key="1">
    <citation type="submission" date="2020-10" db="EMBL/GenBank/DDBJ databases">
        <title>Sequencing the genomes of 1000 actinobacteria strains.</title>
        <authorList>
            <person name="Klenk H.-P."/>
        </authorList>
    </citation>
    <scope>NUCLEOTIDE SEQUENCE [LARGE SCALE GENOMIC DNA]</scope>
    <source>
        <strain evidence="2 3">DSM 44653</strain>
    </source>
</reference>
<dbReference type="Proteomes" id="UP000631670">
    <property type="component" value="Unassembled WGS sequence"/>
</dbReference>
<name>A0ABR9HQK8_9PSEU</name>
<evidence type="ECO:0000313" key="2">
    <source>
        <dbReference type="EMBL" id="MBE1493209.1"/>
    </source>
</evidence>
<keyword evidence="1" id="KW-0732">Signal</keyword>
<feature type="signal peptide" evidence="1">
    <location>
        <begin position="1"/>
        <end position="21"/>
    </location>
</feature>
<evidence type="ECO:0000313" key="3">
    <source>
        <dbReference type="Proteomes" id="UP000631670"/>
    </source>
</evidence>
<feature type="chain" id="PRO_5046305028" evidence="1">
    <location>
        <begin position="22"/>
        <end position="394"/>
    </location>
</feature>
<keyword evidence="3" id="KW-1185">Reference proteome</keyword>
<proteinExistence type="predicted"/>
<dbReference type="EMBL" id="JADBEG010000001">
    <property type="protein sequence ID" value="MBE1493209.1"/>
    <property type="molecule type" value="Genomic_DNA"/>
</dbReference>
<evidence type="ECO:0000256" key="1">
    <source>
        <dbReference type="SAM" id="SignalP"/>
    </source>
</evidence>
<accession>A0ABR9HQK8</accession>
<organism evidence="2 3">
    <name type="scientific">Amycolatopsis lexingtonensis</name>
    <dbReference type="NCBI Taxonomy" id="218822"/>
    <lineage>
        <taxon>Bacteria</taxon>
        <taxon>Bacillati</taxon>
        <taxon>Actinomycetota</taxon>
        <taxon>Actinomycetes</taxon>
        <taxon>Pseudonocardiales</taxon>
        <taxon>Pseudonocardiaceae</taxon>
        <taxon>Amycolatopsis</taxon>
    </lineage>
</organism>
<dbReference type="RefSeq" id="WP_086864163.1">
    <property type="nucleotide sequence ID" value="NZ_JADBEG010000001.1"/>
</dbReference>
<gene>
    <name evidence="2" type="ORF">H4696_000309</name>
</gene>
<dbReference type="InterPro" id="IPR014262">
    <property type="entry name" value="HAF_rpt"/>
</dbReference>
<dbReference type="NCBIfam" id="TIGR02913">
    <property type="entry name" value="HAF_rpt"/>
    <property type="match status" value="1"/>
</dbReference>